<evidence type="ECO:0000313" key="2">
    <source>
        <dbReference type="WBParaSite" id="PDA_v2.g13407.t1"/>
    </source>
</evidence>
<reference evidence="2" key="1">
    <citation type="submission" date="2022-11" db="UniProtKB">
        <authorList>
            <consortium name="WormBaseParasite"/>
        </authorList>
    </citation>
    <scope>IDENTIFICATION</scope>
</reference>
<proteinExistence type="predicted"/>
<accession>A0A914P652</accession>
<keyword evidence="1" id="KW-1185">Reference proteome</keyword>
<protein>
    <submittedName>
        <fullName evidence="2">Uncharacterized protein</fullName>
    </submittedName>
</protein>
<dbReference type="AlphaFoldDB" id="A0A914P652"/>
<dbReference type="Proteomes" id="UP000887578">
    <property type="component" value="Unplaced"/>
</dbReference>
<organism evidence="1 2">
    <name type="scientific">Panagrolaimus davidi</name>
    <dbReference type="NCBI Taxonomy" id="227884"/>
    <lineage>
        <taxon>Eukaryota</taxon>
        <taxon>Metazoa</taxon>
        <taxon>Ecdysozoa</taxon>
        <taxon>Nematoda</taxon>
        <taxon>Chromadorea</taxon>
        <taxon>Rhabditida</taxon>
        <taxon>Tylenchina</taxon>
        <taxon>Panagrolaimomorpha</taxon>
        <taxon>Panagrolaimoidea</taxon>
        <taxon>Panagrolaimidae</taxon>
        <taxon>Panagrolaimus</taxon>
    </lineage>
</organism>
<sequence>MKLQQHFIYQDFVELDNYDKKNKQQQTLNTSSNLSSFDNLSAQYETKKKWKKKNTSDANTNTLSLHIAAIEADGFGSVDGKNAAALKRNKIILKKYLLFHGLFVQNPFDFPRQKEEEEDHPKTESEVMGFKASQRLLGSENQSTSSNTVQISTTAIAGSPARMPNIFVPNNFGPIQDRHHQQLFGLQPGLPVGFNLKKNVVLIKYFKINKKFIFFKFKCKELMHG</sequence>
<name>A0A914P652_9BILA</name>
<evidence type="ECO:0000313" key="1">
    <source>
        <dbReference type="Proteomes" id="UP000887578"/>
    </source>
</evidence>
<dbReference type="WBParaSite" id="PDA_v2.g13407.t1">
    <property type="protein sequence ID" value="PDA_v2.g13407.t1"/>
    <property type="gene ID" value="PDA_v2.g13407"/>
</dbReference>